<dbReference type="GO" id="GO:0016102">
    <property type="term" value="P:diterpenoid biosynthetic process"/>
    <property type="evidence" value="ECO:0007669"/>
    <property type="project" value="InterPro"/>
</dbReference>
<proteinExistence type="predicted"/>
<evidence type="ECO:0000256" key="2">
    <source>
        <dbReference type="ARBA" id="ARBA00022723"/>
    </source>
</evidence>
<name>A0A8B8KI53_ABRPR</name>
<dbReference type="InterPro" id="IPR044814">
    <property type="entry name" value="Terpene_cyclase_plant_C1"/>
</dbReference>
<dbReference type="PANTHER" id="PTHR31225">
    <property type="entry name" value="OS04G0344100 PROTEIN-RELATED"/>
    <property type="match status" value="1"/>
</dbReference>
<comment type="cofactor">
    <cofactor evidence="1">
        <name>Mg(2+)</name>
        <dbReference type="ChEBI" id="CHEBI:18420"/>
    </cofactor>
</comment>
<dbReference type="Proteomes" id="UP000694853">
    <property type="component" value="Unplaced"/>
</dbReference>
<dbReference type="Gene3D" id="1.10.600.10">
    <property type="entry name" value="Farnesyl Diphosphate Synthase"/>
    <property type="match status" value="1"/>
</dbReference>
<keyword evidence="6" id="KW-1185">Reference proteome</keyword>
<dbReference type="CDD" id="cd00684">
    <property type="entry name" value="Terpene_cyclase_plant_C1"/>
    <property type="match status" value="1"/>
</dbReference>
<evidence type="ECO:0000256" key="1">
    <source>
        <dbReference type="ARBA" id="ARBA00001946"/>
    </source>
</evidence>
<dbReference type="InterPro" id="IPR034741">
    <property type="entry name" value="Terpene_cyclase-like_1_C"/>
</dbReference>
<dbReference type="InterPro" id="IPR001906">
    <property type="entry name" value="Terpene_synth_N"/>
</dbReference>
<evidence type="ECO:0000256" key="3">
    <source>
        <dbReference type="ARBA" id="ARBA00022842"/>
    </source>
</evidence>
<dbReference type="Gene3D" id="1.50.10.130">
    <property type="entry name" value="Terpene synthase, N-terminal domain"/>
    <property type="match status" value="1"/>
</dbReference>
<dbReference type="Pfam" id="PF01397">
    <property type="entry name" value="Terpene_synth"/>
    <property type="match status" value="1"/>
</dbReference>
<dbReference type="SFLD" id="SFLDG01019">
    <property type="entry name" value="Terpene_Cyclase_Like_1_C_Termi"/>
    <property type="match status" value="1"/>
</dbReference>
<evidence type="ECO:0000259" key="4">
    <source>
        <dbReference type="Pfam" id="PF01397"/>
    </source>
</evidence>
<dbReference type="SUPFAM" id="SSF48576">
    <property type="entry name" value="Terpenoid synthases"/>
    <property type="match status" value="1"/>
</dbReference>
<keyword evidence="2" id="KW-0479">Metal-binding</keyword>
<evidence type="ECO:0000313" key="6">
    <source>
        <dbReference type="Proteomes" id="UP000694853"/>
    </source>
</evidence>
<dbReference type="Pfam" id="PF03936">
    <property type="entry name" value="Terpene_synth_C"/>
    <property type="match status" value="1"/>
</dbReference>
<dbReference type="InterPro" id="IPR050148">
    <property type="entry name" value="Terpene_synthase-like"/>
</dbReference>
<sequence>MSLPASTLASTQHAVSDLRRPCVNYAPSMWGDFFLQYASESMEVNDNMKQHVQILRDEVKKMLQSPINQNITHKLNFIDSLQRLGVYYHFQREISQILEQIHNNFTKNNAISEDFDPHSLALLFRLLWQQGYQISSDVFNKFKNDRGNFYETLANDVQGLQCCMDTSTVPVPGWKGFGRWTLLRWTPLSLSLPLLDTTLNAVGHVGVLQMEDAALDAVATATKLKDAALNAAGPVSYAYPYPVRTRYRYVAKIGVPILQRLVEAYLWPLAMSFEPPCSNGRMFGGKLTAVISLVDDTYDAFGTVQELELLTEAIQRWDISPIGSLPQCMKVVFDTIVELCEEMELITAESASFVVPNFKKAFSNLIKGYMVEAKWCHQGYIPTYDEYIVNGVLTSTFPLMITSFIGLGEFATEHVFDWIFSDPKIIKAVSVIGRVLDDMASHKFEQQRVHVASAVECCMKQYGISQEEACNLIHMDVEDCWKDINEEYLKLNDIPKFVLDCVVNLARMSEFTYENHQDKFTNGELLTDCVSSLLVDPICIKQRQ</sequence>
<dbReference type="SFLD" id="SFLDS00005">
    <property type="entry name" value="Isoprenoid_Synthase_Type_I"/>
    <property type="match status" value="1"/>
</dbReference>
<reference evidence="6" key="1">
    <citation type="journal article" date="2019" name="Toxins">
        <title>Detection of Abrin-Like and Prepropulchellin-Like Toxin Genes and Transcripts Using Whole Genome Sequencing and Full-Length Transcript Sequencing of Abrus precatorius.</title>
        <authorList>
            <person name="Hovde B.T."/>
            <person name="Daligault H.E."/>
            <person name="Hanschen E.R."/>
            <person name="Kunde Y.A."/>
            <person name="Johnson M.B."/>
            <person name="Starkenburg S.R."/>
            <person name="Johnson S.L."/>
        </authorList>
    </citation>
    <scope>NUCLEOTIDE SEQUENCE [LARGE SCALE GENOMIC DNA]</scope>
</reference>
<protein>
    <submittedName>
        <fullName evidence="7">Probable terpene synthase 2</fullName>
    </submittedName>
</protein>
<reference evidence="7" key="2">
    <citation type="submission" date="2025-08" db="UniProtKB">
        <authorList>
            <consortium name="RefSeq"/>
        </authorList>
    </citation>
    <scope>IDENTIFICATION</scope>
    <source>
        <tissue evidence="7">Young leaves</tissue>
    </source>
</reference>
<dbReference type="GeneID" id="113855470"/>
<dbReference type="GO" id="GO:0010333">
    <property type="term" value="F:terpene synthase activity"/>
    <property type="evidence" value="ECO:0007669"/>
    <property type="project" value="InterPro"/>
</dbReference>
<accession>A0A8B8KI53</accession>
<dbReference type="KEGG" id="aprc:113855470"/>
<dbReference type="AlphaFoldDB" id="A0A8B8KI53"/>
<gene>
    <name evidence="7" type="primary">LOC113855470</name>
</gene>
<dbReference type="PANTHER" id="PTHR31225:SF241">
    <property type="entry name" value="TERPENE SYNTHASE FAMILY, METAL-BINDING DOMAIN PROTEIN"/>
    <property type="match status" value="1"/>
</dbReference>
<keyword evidence="3" id="KW-0460">Magnesium</keyword>
<dbReference type="RefSeq" id="XP_027342918.1">
    <property type="nucleotide sequence ID" value="XM_027487117.1"/>
</dbReference>
<evidence type="ECO:0000259" key="5">
    <source>
        <dbReference type="Pfam" id="PF03936"/>
    </source>
</evidence>
<dbReference type="InterPro" id="IPR008949">
    <property type="entry name" value="Isoprenoid_synthase_dom_sf"/>
</dbReference>
<feature type="domain" description="Terpene synthase N-terminal" evidence="4">
    <location>
        <begin position="29"/>
        <end position="162"/>
    </location>
</feature>
<dbReference type="SUPFAM" id="SSF48239">
    <property type="entry name" value="Terpenoid cyclases/Protein prenyltransferases"/>
    <property type="match status" value="1"/>
</dbReference>
<evidence type="ECO:0000313" key="7">
    <source>
        <dbReference type="RefSeq" id="XP_027342918.1"/>
    </source>
</evidence>
<organism evidence="6 7">
    <name type="scientific">Abrus precatorius</name>
    <name type="common">Indian licorice</name>
    <name type="synonym">Glycine abrus</name>
    <dbReference type="NCBI Taxonomy" id="3816"/>
    <lineage>
        <taxon>Eukaryota</taxon>
        <taxon>Viridiplantae</taxon>
        <taxon>Streptophyta</taxon>
        <taxon>Embryophyta</taxon>
        <taxon>Tracheophyta</taxon>
        <taxon>Spermatophyta</taxon>
        <taxon>Magnoliopsida</taxon>
        <taxon>eudicotyledons</taxon>
        <taxon>Gunneridae</taxon>
        <taxon>Pentapetalae</taxon>
        <taxon>rosids</taxon>
        <taxon>fabids</taxon>
        <taxon>Fabales</taxon>
        <taxon>Fabaceae</taxon>
        <taxon>Papilionoideae</taxon>
        <taxon>50 kb inversion clade</taxon>
        <taxon>NPAAA clade</taxon>
        <taxon>indigoferoid/millettioid clade</taxon>
        <taxon>Abreae</taxon>
        <taxon>Abrus</taxon>
    </lineage>
</organism>
<feature type="domain" description="Terpene synthase metal-binding" evidence="5">
    <location>
        <begin position="259"/>
        <end position="483"/>
    </location>
</feature>
<dbReference type="OrthoDB" id="1877784at2759"/>
<dbReference type="GO" id="GO:0000287">
    <property type="term" value="F:magnesium ion binding"/>
    <property type="evidence" value="ECO:0007669"/>
    <property type="project" value="InterPro"/>
</dbReference>
<dbReference type="InterPro" id="IPR036965">
    <property type="entry name" value="Terpene_synth_N_sf"/>
</dbReference>
<dbReference type="InterPro" id="IPR008930">
    <property type="entry name" value="Terpenoid_cyclase/PrenylTrfase"/>
</dbReference>
<dbReference type="InterPro" id="IPR005630">
    <property type="entry name" value="Terpene_synthase_metal-bd"/>
</dbReference>